<feature type="compositionally biased region" description="Low complexity" evidence="1">
    <location>
        <begin position="300"/>
        <end position="310"/>
    </location>
</feature>
<evidence type="ECO:0000256" key="3">
    <source>
        <dbReference type="SAM" id="SignalP"/>
    </source>
</evidence>
<keyword evidence="2" id="KW-1133">Transmembrane helix</keyword>
<dbReference type="Proteomes" id="UP000053257">
    <property type="component" value="Unassembled WGS sequence"/>
</dbReference>
<evidence type="ECO:0000313" key="4">
    <source>
        <dbReference type="EMBL" id="KIP01489.1"/>
    </source>
</evidence>
<evidence type="ECO:0000256" key="1">
    <source>
        <dbReference type="SAM" id="MobiDB-lite"/>
    </source>
</evidence>
<reference evidence="4 5" key="1">
    <citation type="journal article" date="2014" name="PLoS Genet.">
        <title>Analysis of the Phlebiopsis gigantea genome, transcriptome and secretome provides insight into its pioneer colonization strategies of wood.</title>
        <authorList>
            <person name="Hori C."/>
            <person name="Ishida T."/>
            <person name="Igarashi K."/>
            <person name="Samejima M."/>
            <person name="Suzuki H."/>
            <person name="Master E."/>
            <person name="Ferreira P."/>
            <person name="Ruiz-Duenas F.J."/>
            <person name="Held B."/>
            <person name="Canessa P."/>
            <person name="Larrondo L.F."/>
            <person name="Schmoll M."/>
            <person name="Druzhinina I.S."/>
            <person name="Kubicek C.P."/>
            <person name="Gaskell J.A."/>
            <person name="Kersten P."/>
            <person name="St John F."/>
            <person name="Glasner J."/>
            <person name="Sabat G."/>
            <person name="Splinter BonDurant S."/>
            <person name="Syed K."/>
            <person name="Yadav J."/>
            <person name="Mgbeahuruike A.C."/>
            <person name="Kovalchuk A."/>
            <person name="Asiegbu F.O."/>
            <person name="Lackner G."/>
            <person name="Hoffmeister D."/>
            <person name="Rencoret J."/>
            <person name="Gutierrez A."/>
            <person name="Sun H."/>
            <person name="Lindquist E."/>
            <person name="Barry K."/>
            <person name="Riley R."/>
            <person name="Grigoriev I.V."/>
            <person name="Henrissat B."/>
            <person name="Kues U."/>
            <person name="Berka R.M."/>
            <person name="Martinez A.T."/>
            <person name="Covert S.F."/>
            <person name="Blanchette R.A."/>
            <person name="Cullen D."/>
        </authorList>
    </citation>
    <scope>NUCLEOTIDE SEQUENCE [LARGE SCALE GENOMIC DNA]</scope>
    <source>
        <strain evidence="4 5">11061_1 CR5-6</strain>
    </source>
</reference>
<feature type="signal peptide" evidence="3">
    <location>
        <begin position="1"/>
        <end position="19"/>
    </location>
</feature>
<dbReference type="EMBL" id="KN840780">
    <property type="protein sequence ID" value="KIP01489.1"/>
    <property type="molecule type" value="Genomic_DNA"/>
</dbReference>
<accession>A0A0C3NAH1</accession>
<keyword evidence="2" id="KW-0812">Transmembrane</keyword>
<keyword evidence="2" id="KW-0472">Membrane</keyword>
<keyword evidence="5" id="KW-1185">Reference proteome</keyword>
<feature type="region of interest" description="Disordered" evidence="1">
    <location>
        <begin position="178"/>
        <end position="215"/>
    </location>
</feature>
<sequence>MLDVCLCLAFVVLLQGADARLINITIDDTNPGILYSPSDDWSYGPTCTTCTANVTASNTYNKTWHDTLFSPSFAPENHTQTVEFSFTGSAIYVFGILSNGGGDASGNADQVFFIDGGRVGNFTHITTGDGSFVYNSTLYANSTLPYGNHVLKMQNGQPQDVSSLILFDYMVYSVDDDGTLPQSNPPSTSSSTSTGTSVIPSSTGSLSSSTTTPHASPRLERNKILLGVFIPLLVILLGIACALYLCCWKTRPRRHRDHISIASPFLSPLSEVGNATTVSVTSKGGGAVDPASEGSGLTDVSSTVVPSSPSRKFRPVMTTRNALENDDMSLTSRSVPSAINANLSRQPSTTFSALGVGPSNEAVFAPFSQVPNHSSHYEQAPGTQTMQPIVFAPISIQQLSGATGYPLLTTWPQAIGRREDDSAPPAYASEAG</sequence>
<evidence type="ECO:0000256" key="2">
    <source>
        <dbReference type="SAM" id="Phobius"/>
    </source>
</evidence>
<keyword evidence="3" id="KW-0732">Signal</keyword>
<dbReference type="HOGENOM" id="CLU_634777_0_0_1"/>
<feature type="compositionally biased region" description="Low complexity" evidence="1">
    <location>
        <begin position="179"/>
        <end position="212"/>
    </location>
</feature>
<feature type="chain" id="PRO_5002167328" description="Transmembrane protein" evidence="3">
    <location>
        <begin position="20"/>
        <end position="432"/>
    </location>
</feature>
<protein>
    <recommendedName>
        <fullName evidence="6">Transmembrane protein</fullName>
    </recommendedName>
</protein>
<dbReference type="Gene3D" id="2.60.120.260">
    <property type="entry name" value="Galactose-binding domain-like"/>
    <property type="match status" value="1"/>
</dbReference>
<evidence type="ECO:0000313" key="5">
    <source>
        <dbReference type="Proteomes" id="UP000053257"/>
    </source>
</evidence>
<feature type="transmembrane region" description="Helical" evidence="2">
    <location>
        <begin position="224"/>
        <end position="246"/>
    </location>
</feature>
<organism evidence="4 5">
    <name type="scientific">Phlebiopsis gigantea (strain 11061_1 CR5-6)</name>
    <name type="common">White-rot fungus</name>
    <name type="synonym">Peniophora gigantea</name>
    <dbReference type="NCBI Taxonomy" id="745531"/>
    <lineage>
        <taxon>Eukaryota</taxon>
        <taxon>Fungi</taxon>
        <taxon>Dikarya</taxon>
        <taxon>Basidiomycota</taxon>
        <taxon>Agaricomycotina</taxon>
        <taxon>Agaricomycetes</taxon>
        <taxon>Polyporales</taxon>
        <taxon>Phanerochaetaceae</taxon>
        <taxon>Phlebiopsis</taxon>
    </lineage>
</organism>
<feature type="region of interest" description="Disordered" evidence="1">
    <location>
        <begin position="281"/>
        <end position="311"/>
    </location>
</feature>
<dbReference type="OrthoDB" id="3245657at2759"/>
<proteinExistence type="predicted"/>
<gene>
    <name evidence="4" type="ORF">PHLGIDRAFT_17163</name>
</gene>
<dbReference type="STRING" id="745531.A0A0C3NAH1"/>
<evidence type="ECO:0008006" key="6">
    <source>
        <dbReference type="Google" id="ProtNLM"/>
    </source>
</evidence>
<dbReference type="AlphaFoldDB" id="A0A0C3NAH1"/>
<name>A0A0C3NAH1_PHLG1</name>